<keyword evidence="2 6" id="KW-0812">Transmembrane</keyword>
<gene>
    <name evidence="8" type="ORF">A9K55_009009</name>
</gene>
<dbReference type="OrthoDB" id="440553at2759"/>
<feature type="transmembrane region" description="Helical" evidence="6">
    <location>
        <begin position="55"/>
        <end position="81"/>
    </location>
</feature>
<dbReference type="EMBL" id="CP023324">
    <property type="protein sequence ID" value="ATY61380.1"/>
    <property type="molecule type" value="Genomic_DNA"/>
</dbReference>
<evidence type="ECO:0000313" key="9">
    <source>
        <dbReference type="Proteomes" id="UP000323067"/>
    </source>
</evidence>
<feature type="transmembrane region" description="Helical" evidence="6">
    <location>
        <begin position="223"/>
        <end position="242"/>
    </location>
</feature>
<dbReference type="GO" id="GO:0022857">
    <property type="term" value="F:transmembrane transporter activity"/>
    <property type="evidence" value="ECO:0007669"/>
    <property type="project" value="InterPro"/>
</dbReference>
<dbReference type="PANTHER" id="PTHR23501:SF43">
    <property type="entry name" value="MULTIDRUG TRANSPORTER, PUTATIVE (AFU_ORTHOLOGUE AFUA_6G03040)-RELATED"/>
    <property type="match status" value="1"/>
</dbReference>
<dbReference type="InterPro" id="IPR036259">
    <property type="entry name" value="MFS_trans_sf"/>
</dbReference>
<feature type="region of interest" description="Disordered" evidence="5">
    <location>
        <begin position="1"/>
        <end position="35"/>
    </location>
</feature>
<comment type="subcellular location">
    <subcellularLocation>
        <location evidence="1">Membrane</location>
        <topology evidence="1">Multi-pass membrane protein</topology>
    </subcellularLocation>
</comment>
<feature type="transmembrane region" description="Helical" evidence="6">
    <location>
        <begin position="399"/>
        <end position="417"/>
    </location>
</feature>
<dbReference type="PANTHER" id="PTHR23501">
    <property type="entry name" value="MAJOR FACILITATOR SUPERFAMILY"/>
    <property type="match status" value="1"/>
</dbReference>
<feature type="transmembrane region" description="Helical" evidence="6">
    <location>
        <begin position="535"/>
        <end position="555"/>
    </location>
</feature>
<dbReference type="Pfam" id="PF07690">
    <property type="entry name" value="MFS_1"/>
    <property type="match status" value="1"/>
</dbReference>
<dbReference type="GO" id="GO:0005886">
    <property type="term" value="C:plasma membrane"/>
    <property type="evidence" value="ECO:0007669"/>
    <property type="project" value="TreeGrafter"/>
</dbReference>
<feature type="domain" description="Major facilitator superfamily (MFS) profile" evidence="7">
    <location>
        <begin position="58"/>
        <end position="559"/>
    </location>
</feature>
<accession>A0A2H4SE68</accession>
<keyword evidence="3 6" id="KW-1133">Transmembrane helix</keyword>
<feature type="transmembrane region" description="Helical" evidence="6">
    <location>
        <begin position="429"/>
        <end position="453"/>
    </location>
</feature>
<evidence type="ECO:0000259" key="7">
    <source>
        <dbReference type="PROSITE" id="PS50850"/>
    </source>
</evidence>
<evidence type="ECO:0000256" key="6">
    <source>
        <dbReference type="SAM" id="Phobius"/>
    </source>
</evidence>
<evidence type="ECO:0000256" key="2">
    <source>
        <dbReference type="ARBA" id="ARBA00022692"/>
    </source>
</evidence>
<dbReference type="Gene3D" id="1.20.1720.10">
    <property type="entry name" value="Multidrug resistance protein D"/>
    <property type="match status" value="1"/>
</dbReference>
<feature type="transmembrane region" description="Helical" evidence="6">
    <location>
        <begin position="374"/>
        <end position="392"/>
    </location>
</feature>
<dbReference type="VEuPathDB" id="FungiDB:A9K55_009009"/>
<dbReference type="InterPro" id="IPR005829">
    <property type="entry name" value="Sugar_transporter_CS"/>
</dbReference>
<feature type="transmembrane region" description="Helical" evidence="6">
    <location>
        <begin position="179"/>
        <end position="203"/>
    </location>
</feature>
<dbReference type="PROSITE" id="PS50850">
    <property type="entry name" value="MFS"/>
    <property type="match status" value="1"/>
</dbReference>
<evidence type="ECO:0000256" key="5">
    <source>
        <dbReference type="SAM" id="MobiDB-lite"/>
    </source>
</evidence>
<feature type="transmembrane region" description="Helical" evidence="6">
    <location>
        <begin position="473"/>
        <end position="491"/>
    </location>
</feature>
<dbReference type="InterPro" id="IPR020846">
    <property type="entry name" value="MFS_dom"/>
</dbReference>
<organism evidence="8 9">
    <name type="scientific">Cordyceps militaris</name>
    <name type="common">Caterpillar fungus</name>
    <name type="synonym">Clavaria militaris</name>
    <dbReference type="NCBI Taxonomy" id="73501"/>
    <lineage>
        <taxon>Eukaryota</taxon>
        <taxon>Fungi</taxon>
        <taxon>Dikarya</taxon>
        <taxon>Ascomycota</taxon>
        <taxon>Pezizomycotina</taxon>
        <taxon>Sordariomycetes</taxon>
        <taxon>Hypocreomycetidae</taxon>
        <taxon>Hypocreales</taxon>
        <taxon>Cordycipitaceae</taxon>
        <taxon>Cordyceps</taxon>
    </lineage>
</organism>
<feature type="transmembrane region" description="Helical" evidence="6">
    <location>
        <begin position="288"/>
        <end position="308"/>
    </location>
</feature>
<evidence type="ECO:0000256" key="3">
    <source>
        <dbReference type="ARBA" id="ARBA00022989"/>
    </source>
</evidence>
<protein>
    <submittedName>
        <fullName evidence="8">Major facilitator superfamily general substrate transporter</fullName>
    </submittedName>
</protein>
<evidence type="ECO:0000313" key="8">
    <source>
        <dbReference type="EMBL" id="ATY61380.1"/>
    </source>
</evidence>
<evidence type="ECO:0000256" key="4">
    <source>
        <dbReference type="ARBA" id="ARBA00023136"/>
    </source>
</evidence>
<dbReference type="Proteomes" id="UP000323067">
    <property type="component" value="Chromosome vii"/>
</dbReference>
<keyword evidence="4 6" id="KW-0472">Membrane</keyword>
<proteinExistence type="predicted"/>
<reference evidence="8 9" key="1">
    <citation type="journal article" date="2017" name="BMC Genomics">
        <title>Chromosome level assembly and secondary metabolite potential of the parasitic fungus Cordyceps militaris.</title>
        <authorList>
            <person name="Kramer G.J."/>
            <person name="Nodwell J.R."/>
        </authorList>
    </citation>
    <scope>NUCLEOTIDE SEQUENCE [LARGE SCALE GENOMIC DNA]</scope>
    <source>
        <strain evidence="8 9">ATCC 34164</strain>
    </source>
</reference>
<evidence type="ECO:0000256" key="1">
    <source>
        <dbReference type="ARBA" id="ARBA00004141"/>
    </source>
</evidence>
<feature type="transmembrane region" description="Helical" evidence="6">
    <location>
        <begin position="148"/>
        <end position="167"/>
    </location>
</feature>
<sequence length="588" mass="62527">MSDEVKSMGSVSADTAHDSSRGSAGDGSPASVDHASTTTDGIVLRRKKPIAGWRLAVIFACIGMGLFLSLLDATVVATMLVDISAEFQDFKTSSWVVLAYTLTEVGFAVAMARLSDAFGRKTIVCVSFAIFLAASMGCAAAANLDQLIGFRAAQGVGGAGLYSMAMITFPELSPPSRVVLVTSALGAIVALAGVCGPVIGGLLTTYVGWRYVFWIKYCSLPPISALGGPCAFVPGVLLLFLWPKDYQLFVRINPRRLDYLGAILILAATVLPVFIINQAAIRDYTWRSGTTISVLIIGGLCWVALVFWQRQLARDTRLSHIRPQLPYHILTSRVMLAAIFDTFLSGFVLLLAIINIPLRSQIVNLYGPVKAGALLLPMMGGGAAGCALGGALSLRRNNTFPVLVVASAILAISSGVLSRLPEETAPPAWQWGLEAVLGVGVGLKISSTTFLAVLQSDFEDHAISQGIIAQMRVFGGSLGVAVSIVVLITKIQNGLQGSLTPDQLASFYRSPLALFQFSPQQQLVARRAFIDAFRVDMYICVGVSVASLFAALFTYQRHPPSVQSKLADLEKELARSAALTEASETAEA</sequence>
<name>A0A2H4SE68_CORMI</name>
<dbReference type="VEuPathDB" id="FungiDB:CCM_08760"/>
<dbReference type="AlphaFoldDB" id="A0A2H4SE68"/>
<feature type="transmembrane region" description="Helical" evidence="6">
    <location>
        <begin position="257"/>
        <end position="276"/>
    </location>
</feature>
<dbReference type="InterPro" id="IPR011701">
    <property type="entry name" value="MFS"/>
</dbReference>
<feature type="transmembrane region" description="Helical" evidence="6">
    <location>
        <begin position="123"/>
        <end position="142"/>
    </location>
</feature>
<dbReference type="PROSITE" id="PS00216">
    <property type="entry name" value="SUGAR_TRANSPORT_1"/>
    <property type="match status" value="1"/>
</dbReference>
<feature type="transmembrane region" description="Helical" evidence="6">
    <location>
        <begin position="329"/>
        <end position="354"/>
    </location>
</feature>
<dbReference type="SUPFAM" id="SSF103473">
    <property type="entry name" value="MFS general substrate transporter"/>
    <property type="match status" value="1"/>
</dbReference>
<feature type="transmembrane region" description="Helical" evidence="6">
    <location>
        <begin position="93"/>
        <end position="111"/>
    </location>
</feature>